<dbReference type="Gene3D" id="1.20.5.170">
    <property type="match status" value="1"/>
</dbReference>
<feature type="compositionally biased region" description="Low complexity" evidence="6">
    <location>
        <begin position="483"/>
        <end position="493"/>
    </location>
</feature>
<dbReference type="PRINTS" id="PR00194">
    <property type="entry name" value="TROPOMYOSIN"/>
</dbReference>
<keyword evidence="4 5" id="KW-0175">Coiled coil</keyword>
<reference evidence="8" key="1">
    <citation type="submission" date="2016-11" db="UniProtKB">
        <authorList>
            <consortium name="WormBaseParasite"/>
        </authorList>
    </citation>
    <scope>IDENTIFICATION</scope>
</reference>
<feature type="compositionally biased region" description="Basic and acidic residues" evidence="6">
    <location>
        <begin position="1102"/>
        <end position="1119"/>
    </location>
</feature>
<evidence type="ECO:0000256" key="2">
    <source>
        <dbReference type="ARBA" id="ARBA00009036"/>
    </source>
</evidence>
<organism evidence="7 8">
    <name type="scientific">Macrostomum lignano</name>
    <dbReference type="NCBI Taxonomy" id="282301"/>
    <lineage>
        <taxon>Eukaryota</taxon>
        <taxon>Metazoa</taxon>
        <taxon>Spiralia</taxon>
        <taxon>Lophotrochozoa</taxon>
        <taxon>Platyhelminthes</taxon>
        <taxon>Rhabditophora</taxon>
        <taxon>Macrostomorpha</taxon>
        <taxon>Macrostomida</taxon>
        <taxon>Macrostomidae</taxon>
        <taxon>Macrostomum</taxon>
    </lineage>
</organism>
<dbReference type="PANTHER" id="PTHR19269">
    <property type="entry name" value="TROPOMYOSIN"/>
    <property type="match status" value="1"/>
</dbReference>
<protein>
    <submittedName>
        <fullName evidence="8">WD_REPEATS_REGION domain-containing protein</fullName>
    </submittedName>
</protein>
<dbReference type="Proteomes" id="UP000095280">
    <property type="component" value="Unplaced"/>
</dbReference>
<dbReference type="InterPro" id="IPR000533">
    <property type="entry name" value="Tropomyosin"/>
</dbReference>
<feature type="region of interest" description="Disordered" evidence="6">
    <location>
        <begin position="373"/>
        <end position="409"/>
    </location>
</feature>
<evidence type="ECO:0000256" key="1">
    <source>
        <dbReference type="ARBA" id="ARBA00002987"/>
    </source>
</evidence>
<name>A0A1I8I8G6_9PLAT</name>
<dbReference type="FunFam" id="1.20.5.170:FF:000001">
    <property type="entry name" value="Tropomyosin alpha-1 chain isoform 1"/>
    <property type="match status" value="1"/>
</dbReference>
<dbReference type="Pfam" id="PF00261">
    <property type="entry name" value="Tropomyosin"/>
    <property type="match status" value="1"/>
</dbReference>
<evidence type="ECO:0000256" key="3">
    <source>
        <dbReference type="ARBA" id="ARBA00022737"/>
    </source>
</evidence>
<keyword evidence="7" id="KW-1185">Reference proteome</keyword>
<evidence type="ECO:0000256" key="4">
    <source>
        <dbReference type="ARBA" id="ARBA00023054"/>
    </source>
</evidence>
<evidence type="ECO:0000256" key="5">
    <source>
        <dbReference type="SAM" id="Coils"/>
    </source>
</evidence>
<dbReference type="SUPFAM" id="SSF57997">
    <property type="entry name" value="Tropomyosin"/>
    <property type="match status" value="1"/>
</dbReference>
<evidence type="ECO:0000313" key="8">
    <source>
        <dbReference type="WBParaSite" id="maker-uti_cns_0010793-snap-gene-0.3-mRNA-1"/>
    </source>
</evidence>
<comment type="similarity">
    <text evidence="2">Belongs to the tropomyosin family.</text>
</comment>
<proteinExistence type="inferred from homology"/>
<feature type="compositionally biased region" description="Polar residues" evidence="6">
    <location>
        <begin position="374"/>
        <end position="385"/>
    </location>
</feature>
<accession>A0A1I8I8G6</accession>
<evidence type="ECO:0000256" key="6">
    <source>
        <dbReference type="SAM" id="MobiDB-lite"/>
    </source>
</evidence>
<feature type="region of interest" description="Disordered" evidence="6">
    <location>
        <begin position="1056"/>
        <end position="1119"/>
    </location>
</feature>
<comment type="function">
    <text evidence="1">Tropomyosin, in association with the troponin complex, plays a central role in the calcium dependent regulation of muscle contraction.</text>
</comment>
<feature type="coiled-coil region" evidence="5">
    <location>
        <begin position="1157"/>
        <end position="1303"/>
    </location>
</feature>
<dbReference type="WBParaSite" id="maker-uti_cns_0010793-snap-gene-0.3-mRNA-1">
    <property type="protein sequence ID" value="maker-uti_cns_0010793-snap-gene-0.3-mRNA-1"/>
    <property type="gene ID" value="maker-uti_cns_0010793-snap-gene-0.3"/>
</dbReference>
<dbReference type="Gene3D" id="1.20.5.340">
    <property type="match status" value="1"/>
</dbReference>
<keyword evidence="3" id="KW-0677">Repeat</keyword>
<sequence length="1395" mass="152675">SIRCESSFVTRSQAAGSALKPQLRHCPLGIELSWSGAAWTAGVWASRGRCFFRSCSGAPACPIQQPLESLVLRRLQEADEHAVHDAHRVPQEAEHPHAAGGRSRTGGLLRIRRLHRDAFATAASVASRCSSTSLAHLAERRQVELAAALVAEEAEAGQRQQVRRQADPAGLGLPAQAAVRVRSTAAASPPMNCRLTSSSLSVVSDTVSKTATLGVLGETDGRSLVRIFDIRDADAPLQQMMQNESSEHSSEGAHAFVPNLCHAARVAEPHDDLVLNQLIFGISLAKVRERLLLSESSLWTEQSRLPPALFRSEFTDFVSSLGIKHRRTSLYCPQKEWRIREVQRLHQDLSVRADALPVKQVVQELLLANRSSEHALTNNTESTTDQEPRRSAKKRQQLARSRRRMRKRNTITLTLTAAGTSAAAFRLPTFLNRPVPIRSTVIMTLSERGFNPERIQGVSGDKKAKRLCHSSAGWQRPSLLAHSGQQGQSRGQQEAAGTELPRRRVAQVGVAAPAFAGGHAGRGSRAADDASRFNLDAVAAADSLGAAGDGAAVCAVVALDGVGRSGQKADGGQEAECCQAVHLLAKAESQRCERVRTNLYFTPHLAKSAGHKVPGRKPGCRLTYSLATRLQLHLRTFLLHLSNKNSLQCPPIVVKAWQVLNKLQTAAHLLRDFMKTNLKTYLDSMQSRPKTGCGCNQAQGENSQSDGELVIIAHRPPSELPLSSWTICLDATEQLPVRCLGSSLLWKRIGALLATQRCEATGRPARTARTTRRHRGSRTNCQARFIFEVRDAGLPSVPHCDVLSCAFIFVWLSASPKAGAGAATAARPDPAGSWWPPSHIQPPEKVLACSFSTCSISVESITSAMITRPGSDSQSGLLADQDAVVPMGRRAHRTRLESRLPLHEQAASPGTAAVPHRLAAPVEHEQLARTVGGGEGLAALTVAAQQGAHSLGVGAVGLSELAADAEAAVHAVELPGQSSPHHWLRHRAAALLIGCVDNASHLVVMATETRKKQLYTATHCLPALFPSTLPYQRSNRLIGLPMHYEQFRRRRCVETHRAHSYDGGSEETEALRLRDKLKRSPASQTRRRGSDGNRSMAAADPARPRDKMEKVRTSGDEQKNVPLQSRFRIAYCAAFVSFHKRHVSSASLSFPGCMVPADQVETKLKEKEDEMTKKEEEMGELQKKFSQLQQELDTAQESLAGANTNLEATEKRANDAEAEVQALTRRIRLIEEDLEQTETRLTEATQKLEEASKAADESERGRKVLENRSIADDERINTLEEQLKEAKYIAEDADRKYDEAARKLAITRATLSGPSRVLRAPRGDEAAKILELEEELRVVGSNMKSLEISEQEAAQREESYEETIRDLSERLKTVRPACMSREKDIQKTYSRMQLG</sequence>
<feature type="region of interest" description="Disordered" evidence="6">
    <location>
        <begin position="474"/>
        <end position="502"/>
    </location>
</feature>
<feature type="compositionally biased region" description="Basic residues" evidence="6">
    <location>
        <begin position="391"/>
        <end position="409"/>
    </location>
</feature>
<evidence type="ECO:0000313" key="7">
    <source>
        <dbReference type="Proteomes" id="UP000095280"/>
    </source>
</evidence>